<dbReference type="GO" id="GO:0006351">
    <property type="term" value="P:DNA-templated transcription"/>
    <property type="evidence" value="ECO:0007669"/>
    <property type="project" value="InterPro"/>
</dbReference>
<dbReference type="Pfam" id="PF04561">
    <property type="entry name" value="RNA_pol_Rpb2_2"/>
    <property type="match status" value="1"/>
</dbReference>
<keyword evidence="6" id="KW-0862">Zinc</keyword>
<evidence type="ECO:0000313" key="20">
    <source>
        <dbReference type="EnsemblPlants" id="Pp3c4_16140V3.1"/>
    </source>
</evidence>
<dbReference type="CDD" id="cd00653">
    <property type="entry name" value="RNA_pol_B_RPB2"/>
    <property type="match status" value="1"/>
</dbReference>
<dbReference type="InterPro" id="IPR007646">
    <property type="entry name" value="RNA_pol_Rpb2_4"/>
</dbReference>
<evidence type="ECO:0000256" key="9">
    <source>
        <dbReference type="RuleBase" id="RU000434"/>
    </source>
</evidence>
<dbReference type="Gene3D" id="2.40.50.150">
    <property type="match status" value="1"/>
</dbReference>
<dbReference type="Pfam" id="PF04560">
    <property type="entry name" value="RNA_pol_Rpb2_7"/>
    <property type="match status" value="1"/>
</dbReference>
<dbReference type="Pfam" id="PF04566">
    <property type="entry name" value="RNA_pol_Rpb2_4"/>
    <property type="match status" value="1"/>
</dbReference>
<dbReference type="InterPro" id="IPR007121">
    <property type="entry name" value="RNA_pol_bsu_CS"/>
</dbReference>
<evidence type="ECO:0000256" key="3">
    <source>
        <dbReference type="ARBA" id="ARBA00022679"/>
    </source>
</evidence>
<dbReference type="InterPro" id="IPR007644">
    <property type="entry name" value="RNA_pol_bsu_protrusion"/>
</dbReference>
<dbReference type="PaxDb" id="3218-PP1S13_317V6.1"/>
<dbReference type="Gramene" id="Pp3c4_16140V3.2">
    <property type="protein sequence ID" value="Pp3c4_16140V3.2"/>
    <property type="gene ID" value="Pp3c4_16140"/>
</dbReference>
<sequence length="1268" mass="143091">MADLNSWAMDSLSGLNDVRKDTPMEDFEDLDVLEEELSHVNPPANDLEGFEDDAPRASSPIVIDDFEPTQMQIDPTANFDPPELKYVKEEPIVERVDCGGKKRMTEQEEEEEARWAVAKMFFDHRSLVENQLQSFNQFLGKEMQQMFKEALPVEVVPDHSPASVRISGLPRYARFWYGAVTVGTPDTFTDDEKKVTKVLYPREARLRNMTYSAPINLEINLEIYQTHVKSNQQEKVVLQTMSEDVCIGRIPIMVKSKYCNLSGLADTKLKRKEECAFDIGGYFIIKGSEKVLIAQEERCDQRVYVQYFKKKNTWLATCAPSHKGFFNYRSKSPVRLVTDKNMSTLDMTLPRVSVPIPAVIIMRALGFCSDKEFMEMVCYDLSDLHLMELIRPSILAADEYMVKFLKSKNSTSKTAMQAVRQQDNALAYIGSKMTNNVKPDEECGRDVLNLMFHHIGQGYKQKAYFLGYMIRQICLARLGRCPEDDKEHYKNKRLDLAGQLLRHQFRAAMAHLQRDMQKQLQKHLGKEDSLGSIKTFVQESIITKNLQGAFTLGNWNTSEGQRSSGVVGDIKRTNTIAMISHLRQLRLNLPPKSRPTESARHPNFSYWARVCPVQTTDGDDCGLVKNISLTGILSSNTEEEPLMAILLDHGMRYLEEILPSSLADTDKVFLNGKWVGTLDNSQDLVNILRAHRRKGAVHEETEVVKDDHLKEVRIYTDGGRILRPLLVVQNQCLVLSKRHLKKINMDMKTGKTAKECWQALLADGVVEYLGVEEEEGAMVALGSDDLAKARGCDGALVYSHCEIDSSYLMGLGASTIPFLEHNQASRNLFQSDKHCKQAIGLYTTNFQSRADASASHLFYPQKPLVTTRAASILQKPELYSGQTVIVAILCYGYNQEDSIVMNQASVDRGLFRSAHYKTYKGEEKKNIQEQFSKPSTSDVKGWYNKSLDKVEGDGFPCLGEKLVKGDIVIGKVTSEVHNPRQVDSSTHLKVHQKGHVDQVMLSSEEDGHRIAKVRLRVTRAPQAGDKFSSMHGQKGVIGALFPQEDLPFTQQGIVPDIIMNPHALPSRQTVGQILECLLGKAIAASGKRRYAIPFSGIDNAEAINQYLHEAKLARGGCEFMSNGTTGQRLKVLVTIGPTFYQRLEHMAEDKIKYRGNTGPVNLLTRQPVKDRNSLGGLKFGEMERDCMLGHGASATLRERYFLLSDPYKMYICQSCRRPATMDSSRIPKCQFCKNGKRIVQVQIPYACKLLWQELLSMGICVYMDTKKC</sequence>
<keyword evidence="21" id="KW-1185">Reference proteome</keyword>
<reference evidence="19 21" key="1">
    <citation type="journal article" date="2008" name="Science">
        <title>The Physcomitrella genome reveals evolutionary insights into the conquest of land by plants.</title>
        <authorList>
            <person name="Rensing S."/>
            <person name="Lang D."/>
            <person name="Zimmer A."/>
            <person name="Terry A."/>
            <person name="Salamov A."/>
            <person name="Shapiro H."/>
            <person name="Nishiyama T."/>
            <person name="Perroud P.-F."/>
            <person name="Lindquist E."/>
            <person name="Kamisugi Y."/>
            <person name="Tanahashi T."/>
            <person name="Sakakibara K."/>
            <person name="Fujita T."/>
            <person name="Oishi K."/>
            <person name="Shin-I T."/>
            <person name="Kuroki Y."/>
            <person name="Toyoda A."/>
            <person name="Suzuki Y."/>
            <person name="Hashimoto A."/>
            <person name="Yamaguchi K."/>
            <person name="Sugano A."/>
            <person name="Kohara Y."/>
            <person name="Fujiyama A."/>
            <person name="Anterola A."/>
            <person name="Aoki S."/>
            <person name="Ashton N."/>
            <person name="Barbazuk W.B."/>
            <person name="Barker E."/>
            <person name="Bennetzen J."/>
            <person name="Bezanilla M."/>
            <person name="Blankenship R."/>
            <person name="Cho S.H."/>
            <person name="Dutcher S."/>
            <person name="Estelle M."/>
            <person name="Fawcett J.A."/>
            <person name="Gundlach H."/>
            <person name="Hanada K."/>
            <person name="Heyl A."/>
            <person name="Hicks K.A."/>
            <person name="Hugh J."/>
            <person name="Lohr M."/>
            <person name="Mayer K."/>
            <person name="Melkozernov A."/>
            <person name="Murata T."/>
            <person name="Nelson D."/>
            <person name="Pils B."/>
            <person name="Prigge M."/>
            <person name="Reiss B."/>
            <person name="Renner T."/>
            <person name="Rombauts S."/>
            <person name="Rushton P."/>
            <person name="Sanderfoot A."/>
            <person name="Schween G."/>
            <person name="Shiu S.-H."/>
            <person name="Stueber K."/>
            <person name="Theodoulou F.L."/>
            <person name="Tu H."/>
            <person name="Van de Peer Y."/>
            <person name="Verrier P.J."/>
            <person name="Waters E."/>
            <person name="Wood A."/>
            <person name="Yang L."/>
            <person name="Cove D."/>
            <person name="Cuming A."/>
            <person name="Hasebe M."/>
            <person name="Lucas S."/>
            <person name="Mishler D.B."/>
            <person name="Reski R."/>
            <person name="Grigoriev I."/>
            <person name="Quatrano R.S."/>
            <person name="Boore J.L."/>
        </authorList>
    </citation>
    <scope>NUCLEOTIDE SEQUENCE [LARGE SCALE GENOMIC DNA]</scope>
    <source>
        <strain evidence="20 21">cv. Gransden 2004</strain>
    </source>
</reference>
<dbReference type="InterPro" id="IPR007645">
    <property type="entry name" value="RNA_pol_Rpb2_3"/>
</dbReference>
<evidence type="ECO:0000256" key="7">
    <source>
        <dbReference type="ARBA" id="ARBA00023163"/>
    </source>
</evidence>
<dbReference type="OMA" id="RFISCGM"/>
<evidence type="ECO:0000256" key="10">
    <source>
        <dbReference type="RuleBase" id="RU363031"/>
    </source>
</evidence>
<dbReference type="InterPro" id="IPR014724">
    <property type="entry name" value="RNA_pol_RPB2_OB-fold"/>
</dbReference>
<evidence type="ECO:0000259" key="13">
    <source>
        <dbReference type="Pfam" id="PF04560"/>
    </source>
</evidence>
<protein>
    <recommendedName>
        <fullName evidence="10">DNA-directed RNA polymerase subunit beta</fullName>
        <ecNumber evidence="10">2.7.7.6</ecNumber>
    </recommendedName>
</protein>
<dbReference type="AlphaFoldDB" id="A0A2K1KNQ7"/>
<dbReference type="KEGG" id="ppp:112281644"/>
<feature type="domain" description="RNA polymerase Rpb2" evidence="17">
    <location>
        <begin position="668"/>
        <end position="729"/>
    </location>
</feature>
<dbReference type="GeneID" id="112281644"/>
<dbReference type="GO" id="GO:0046872">
    <property type="term" value="F:metal ion binding"/>
    <property type="evidence" value="ECO:0007669"/>
    <property type="project" value="UniProtKB-KW"/>
</dbReference>
<dbReference type="RefSeq" id="XP_024374168.1">
    <property type="nucleotide sequence ID" value="XM_024518400.2"/>
</dbReference>
<comment type="similarity">
    <text evidence="1 9">Belongs to the RNA polymerase beta chain family.</text>
</comment>
<evidence type="ECO:0000256" key="11">
    <source>
        <dbReference type="SAM" id="MobiDB-lite"/>
    </source>
</evidence>
<dbReference type="InterPro" id="IPR007120">
    <property type="entry name" value="DNA-dir_RNAP_su2_dom"/>
</dbReference>
<reference evidence="19 21" key="2">
    <citation type="journal article" date="2018" name="Plant J.">
        <title>The Physcomitrella patens chromosome-scale assembly reveals moss genome structure and evolution.</title>
        <authorList>
            <person name="Lang D."/>
            <person name="Ullrich K.K."/>
            <person name="Murat F."/>
            <person name="Fuchs J."/>
            <person name="Jenkins J."/>
            <person name="Haas F.B."/>
            <person name="Piednoel M."/>
            <person name="Gundlach H."/>
            <person name="Van Bel M."/>
            <person name="Meyberg R."/>
            <person name="Vives C."/>
            <person name="Morata J."/>
            <person name="Symeonidi A."/>
            <person name="Hiss M."/>
            <person name="Muchero W."/>
            <person name="Kamisugi Y."/>
            <person name="Saleh O."/>
            <person name="Blanc G."/>
            <person name="Decker E.L."/>
            <person name="van Gessel N."/>
            <person name="Grimwood J."/>
            <person name="Hayes R.D."/>
            <person name="Graham S.W."/>
            <person name="Gunter L.E."/>
            <person name="McDaniel S.F."/>
            <person name="Hoernstein S.N.W."/>
            <person name="Larsson A."/>
            <person name="Li F.W."/>
            <person name="Perroud P.F."/>
            <person name="Phillips J."/>
            <person name="Ranjan P."/>
            <person name="Rokshar D.S."/>
            <person name="Rothfels C.J."/>
            <person name="Schneider L."/>
            <person name="Shu S."/>
            <person name="Stevenson D.W."/>
            <person name="Thummler F."/>
            <person name="Tillich M."/>
            <person name="Villarreal Aguilar J.C."/>
            <person name="Widiez T."/>
            <person name="Wong G.K."/>
            <person name="Wymore A."/>
            <person name="Zhang Y."/>
            <person name="Zimmer A.D."/>
            <person name="Quatrano R.S."/>
            <person name="Mayer K.F.X."/>
            <person name="Goodstein D."/>
            <person name="Casacuberta J.M."/>
            <person name="Vandepoele K."/>
            <person name="Reski R."/>
            <person name="Cuming A.C."/>
            <person name="Tuskan G.A."/>
            <person name="Maumus F."/>
            <person name="Salse J."/>
            <person name="Schmutz J."/>
            <person name="Rensing S.A."/>
        </authorList>
    </citation>
    <scope>NUCLEOTIDE SEQUENCE [LARGE SCALE GENOMIC DNA]</scope>
    <source>
        <strain evidence="20 21">cv. Gransden 2004</strain>
    </source>
</reference>
<dbReference type="EnsemblPlants" id="Pp3c4_16140V3.1">
    <property type="protein sequence ID" value="Pp3c4_16140V3.1"/>
    <property type="gene ID" value="Pp3c4_16140"/>
</dbReference>
<evidence type="ECO:0000256" key="1">
    <source>
        <dbReference type="ARBA" id="ARBA00006835"/>
    </source>
</evidence>
<feature type="domain" description="RNA polymerase Rpb2" evidence="18">
    <location>
        <begin position="757"/>
        <end position="804"/>
    </location>
</feature>
<dbReference type="SUPFAM" id="SSF64484">
    <property type="entry name" value="beta and beta-prime subunits of DNA dependent RNA-polymerase"/>
    <property type="match status" value="1"/>
</dbReference>
<dbReference type="EnsemblPlants" id="Pp3c4_16140V3.3">
    <property type="protein sequence ID" value="Pp3c4_16140V3.3"/>
    <property type="gene ID" value="Pp3c4_16140"/>
</dbReference>
<feature type="domain" description="DNA-directed RNA polymerase subunit 2 hybrid-binding" evidence="12">
    <location>
        <begin position="813"/>
        <end position="1172"/>
    </location>
</feature>
<keyword evidence="4 10" id="KW-0548">Nucleotidyltransferase</keyword>
<dbReference type="Pfam" id="PF04565">
    <property type="entry name" value="RNA_pol_Rpb2_3"/>
    <property type="match status" value="1"/>
</dbReference>
<dbReference type="Gene3D" id="3.90.1100.10">
    <property type="match status" value="1"/>
</dbReference>
<evidence type="ECO:0000259" key="16">
    <source>
        <dbReference type="Pfam" id="PF04565"/>
    </source>
</evidence>
<dbReference type="OrthoDB" id="10248617at2759"/>
<evidence type="ECO:0000256" key="5">
    <source>
        <dbReference type="ARBA" id="ARBA00022723"/>
    </source>
</evidence>
<proteinExistence type="inferred from homology"/>
<dbReference type="InterPro" id="IPR007642">
    <property type="entry name" value="RNA_pol_Rpb2_2"/>
</dbReference>
<evidence type="ECO:0000259" key="12">
    <source>
        <dbReference type="Pfam" id="PF00562"/>
    </source>
</evidence>
<evidence type="ECO:0000259" key="18">
    <source>
        <dbReference type="Pfam" id="PF04567"/>
    </source>
</evidence>
<keyword evidence="7 10" id="KW-0804">Transcription</keyword>
<dbReference type="Gramene" id="Pp3c4_16140V3.3">
    <property type="protein sequence ID" value="Pp3c4_16140V3.3"/>
    <property type="gene ID" value="Pp3c4_16140"/>
</dbReference>
<evidence type="ECO:0000256" key="8">
    <source>
        <dbReference type="ARBA" id="ARBA00048552"/>
    </source>
</evidence>
<dbReference type="GO" id="GO:0003677">
    <property type="term" value="F:DNA binding"/>
    <property type="evidence" value="ECO:0007669"/>
    <property type="project" value="InterPro"/>
</dbReference>
<comment type="catalytic activity">
    <reaction evidence="8 10">
        <text>RNA(n) + a ribonucleoside 5'-triphosphate = RNA(n+1) + diphosphate</text>
        <dbReference type="Rhea" id="RHEA:21248"/>
        <dbReference type="Rhea" id="RHEA-COMP:14527"/>
        <dbReference type="Rhea" id="RHEA-COMP:17342"/>
        <dbReference type="ChEBI" id="CHEBI:33019"/>
        <dbReference type="ChEBI" id="CHEBI:61557"/>
        <dbReference type="ChEBI" id="CHEBI:140395"/>
        <dbReference type="EC" id="2.7.7.6"/>
    </reaction>
</comment>
<evidence type="ECO:0000313" key="19">
    <source>
        <dbReference type="EMBL" id="PNR55396.1"/>
    </source>
</evidence>
<comment type="function">
    <text evidence="10">DNA-dependent RNA polymerase catalyzes the transcription of DNA into RNA using the four ribonucleoside triphosphates as substrates.</text>
</comment>
<dbReference type="InterPro" id="IPR015712">
    <property type="entry name" value="DNA-dir_RNA_pol_su2"/>
</dbReference>
<evidence type="ECO:0000256" key="6">
    <source>
        <dbReference type="ARBA" id="ARBA00022833"/>
    </source>
</evidence>
<dbReference type="Gene3D" id="3.90.1110.10">
    <property type="entry name" value="RNA polymerase Rpb2, domain 2"/>
    <property type="match status" value="1"/>
</dbReference>
<dbReference type="Gene3D" id="3.90.1800.10">
    <property type="entry name" value="RNA polymerase alpha subunit dimerisation domain"/>
    <property type="match status" value="1"/>
</dbReference>
<keyword evidence="5" id="KW-0479">Metal-binding</keyword>
<dbReference type="GO" id="GO:0003899">
    <property type="term" value="F:DNA-directed RNA polymerase activity"/>
    <property type="evidence" value="ECO:0007669"/>
    <property type="project" value="UniProtKB-EC"/>
</dbReference>
<keyword evidence="2 10" id="KW-0240">DNA-directed RNA polymerase</keyword>
<dbReference type="Gramene" id="Pp3c4_16140V3.1">
    <property type="protein sequence ID" value="Pp3c4_16140V3.1"/>
    <property type="gene ID" value="Pp3c4_16140"/>
</dbReference>
<evidence type="ECO:0000313" key="21">
    <source>
        <dbReference type="Proteomes" id="UP000006727"/>
    </source>
</evidence>
<dbReference type="EnsemblPlants" id="Pp3c4_16140V3.2">
    <property type="protein sequence ID" value="Pp3c4_16140V3.2"/>
    <property type="gene ID" value="Pp3c4_16140"/>
</dbReference>
<dbReference type="Gene3D" id="2.40.270.10">
    <property type="entry name" value="DNA-directed RNA polymerase, subunit 2, domain 6"/>
    <property type="match status" value="1"/>
</dbReference>
<gene>
    <name evidence="20" type="primary">LOC112281644</name>
    <name evidence="19" type="ORF">PHYPA_006293</name>
</gene>
<dbReference type="InterPro" id="IPR037034">
    <property type="entry name" value="RNA_pol_Rpb2_2_sf"/>
</dbReference>
<dbReference type="PANTHER" id="PTHR20856">
    <property type="entry name" value="DNA-DIRECTED RNA POLYMERASE I SUBUNIT 2"/>
    <property type="match status" value="1"/>
</dbReference>
<keyword evidence="3 10" id="KW-0808">Transferase</keyword>
<feature type="domain" description="RNA polymerase Rpb2" evidence="16">
    <location>
        <begin position="571"/>
        <end position="630"/>
    </location>
</feature>
<accession>A0A2K1KNQ7</accession>
<evidence type="ECO:0000259" key="17">
    <source>
        <dbReference type="Pfam" id="PF04566"/>
    </source>
</evidence>
<evidence type="ECO:0000256" key="2">
    <source>
        <dbReference type="ARBA" id="ARBA00022478"/>
    </source>
</evidence>
<dbReference type="Pfam" id="PF04563">
    <property type="entry name" value="RNA_pol_Rpb2_1"/>
    <property type="match status" value="1"/>
</dbReference>
<feature type="region of interest" description="Disordered" evidence="11">
    <location>
        <begin position="1"/>
        <end position="23"/>
    </location>
</feature>
<evidence type="ECO:0000259" key="15">
    <source>
        <dbReference type="Pfam" id="PF04563"/>
    </source>
</evidence>
<organism evidence="19">
    <name type="scientific">Physcomitrium patens</name>
    <name type="common">Spreading-leaved earth moss</name>
    <name type="synonym">Physcomitrella patens</name>
    <dbReference type="NCBI Taxonomy" id="3218"/>
    <lineage>
        <taxon>Eukaryota</taxon>
        <taxon>Viridiplantae</taxon>
        <taxon>Streptophyta</taxon>
        <taxon>Embryophyta</taxon>
        <taxon>Bryophyta</taxon>
        <taxon>Bryophytina</taxon>
        <taxon>Bryopsida</taxon>
        <taxon>Funariidae</taxon>
        <taxon>Funariales</taxon>
        <taxon>Funariaceae</taxon>
        <taxon>Physcomitrium</taxon>
    </lineage>
</organism>
<dbReference type="GO" id="GO:0032549">
    <property type="term" value="F:ribonucleoside binding"/>
    <property type="evidence" value="ECO:0007669"/>
    <property type="project" value="InterPro"/>
</dbReference>
<reference evidence="20" key="3">
    <citation type="submission" date="2020-12" db="UniProtKB">
        <authorList>
            <consortium name="EnsemblPlants"/>
        </authorList>
    </citation>
    <scope>IDENTIFICATION</scope>
</reference>
<dbReference type="Gene3D" id="3.90.1070.20">
    <property type="match status" value="1"/>
</dbReference>
<dbReference type="Pfam" id="PF00562">
    <property type="entry name" value="RNA_pol_Rpb2_6"/>
    <property type="match status" value="1"/>
</dbReference>
<dbReference type="Pfam" id="PF04567">
    <property type="entry name" value="RNA_pol_Rpb2_5"/>
    <property type="match status" value="1"/>
</dbReference>
<dbReference type="InterPro" id="IPR037033">
    <property type="entry name" value="DNA-dir_RNAP_su2_hyb_sf"/>
</dbReference>
<dbReference type="InterPro" id="IPR007647">
    <property type="entry name" value="RNA_pol_Rpb2_5"/>
</dbReference>
<feature type="domain" description="RNA polymerase beta subunit protrusion" evidence="15">
    <location>
        <begin position="127"/>
        <end position="543"/>
    </location>
</feature>
<evidence type="ECO:0000256" key="4">
    <source>
        <dbReference type="ARBA" id="ARBA00022695"/>
    </source>
</evidence>
<dbReference type="EC" id="2.7.7.6" evidence="10"/>
<dbReference type="GO" id="GO:0005665">
    <property type="term" value="C:RNA polymerase II, core complex"/>
    <property type="evidence" value="ECO:0000318"/>
    <property type="project" value="GO_Central"/>
</dbReference>
<feature type="domain" description="RNA polymerase Rpb2" evidence="13">
    <location>
        <begin position="1175"/>
        <end position="1264"/>
    </location>
</feature>
<feature type="domain" description="RNA polymerase Rpb2" evidence="14">
    <location>
        <begin position="328"/>
        <end position="495"/>
    </location>
</feature>
<dbReference type="InterPro" id="IPR007641">
    <property type="entry name" value="RNA_pol_Rpb2_7"/>
</dbReference>
<evidence type="ECO:0000259" key="14">
    <source>
        <dbReference type="Pfam" id="PF04561"/>
    </source>
</evidence>
<dbReference type="STRING" id="3218.A0A2K1KNQ7"/>
<dbReference type="EMBL" id="ABEU02000004">
    <property type="protein sequence ID" value="PNR55396.1"/>
    <property type="molecule type" value="Genomic_DNA"/>
</dbReference>
<name>A0A2K1KNQ7_PHYPA</name>
<dbReference type="PROSITE" id="PS01166">
    <property type="entry name" value="RNA_POL_BETA"/>
    <property type="match status" value="1"/>
</dbReference>
<dbReference type="Proteomes" id="UP000006727">
    <property type="component" value="Chromosome 4"/>
</dbReference>